<evidence type="ECO:0000256" key="9">
    <source>
        <dbReference type="ARBA" id="ARBA00022741"/>
    </source>
</evidence>
<evidence type="ECO:0000256" key="1">
    <source>
        <dbReference type="ARBA" id="ARBA00004651"/>
    </source>
</evidence>
<evidence type="ECO:0000313" key="20">
    <source>
        <dbReference type="EMBL" id="AMC93736.1"/>
    </source>
</evidence>
<dbReference type="InterPro" id="IPR006408">
    <property type="entry name" value="P-type_ATPase_IIB"/>
</dbReference>
<evidence type="ECO:0000259" key="19">
    <source>
        <dbReference type="SMART" id="SM00831"/>
    </source>
</evidence>
<comment type="similarity">
    <text evidence="2">Belongs to the cation transport ATPase (P-type) (TC 3.A.3) family. Type IIA subfamily.</text>
</comment>
<feature type="transmembrane region" description="Helical" evidence="18">
    <location>
        <begin position="81"/>
        <end position="97"/>
    </location>
</feature>
<evidence type="ECO:0000256" key="14">
    <source>
        <dbReference type="ARBA" id="ARBA00022989"/>
    </source>
</evidence>
<evidence type="ECO:0000256" key="13">
    <source>
        <dbReference type="ARBA" id="ARBA00022967"/>
    </source>
</evidence>
<keyword evidence="21" id="KW-1185">Reference proteome</keyword>
<dbReference type="InterPro" id="IPR006068">
    <property type="entry name" value="ATPase_P-typ_cation-transptr_C"/>
</dbReference>
<dbReference type="GO" id="GO:0005524">
    <property type="term" value="F:ATP binding"/>
    <property type="evidence" value="ECO:0007669"/>
    <property type="project" value="UniProtKB-KW"/>
</dbReference>
<evidence type="ECO:0000256" key="18">
    <source>
        <dbReference type="SAM" id="Phobius"/>
    </source>
</evidence>
<feature type="transmembrane region" description="Helical" evidence="18">
    <location>
        <begin position="269"/>
        <end position="297"/>
    </location>
</feature>
<sequence>MTDQKWYTKSLEDVRDFTNVESGLTDSEIKESRNKYGENKLEAEAERSQWSRLLDQFKDTMIIILFIAAIISFFLGDEIESIIILAIVFLNAYIGFVQEGKAEQALKALQEMASPYSKVIRNGKEVSIPSSEVVVGDVLVLEAGDLVSADIRLIQTNSLKIQEASLTGESVPVDKDSHYVGNDDDVLGDRKNMAYSSGMVTYGRGLGVVVGVGMGTEVGKIAKMLQSSGNEQTPLQRKLDELGKQLGIVALAACGLIFVMTILKDNSDILEAFMTAVSLAVAVIPEGLPAISTIVLAMGVNRLVEKNAIIRTLPSVETLGSATVICSDKTGTLTQNKMTVVDFWNDNNPANKEQLVIGSLLCNDSRLIDGVWVGDPTETALSEWAQNEGHDTQKLLDEYKRINEIPFDSGRKRMTTVHNIDGKIFAFTKGGVDEVLAVSTHYGVDGTARPLTQDDVAHIQKANEAMAVKALRVLALSVRELTSNPHEGDISIESNLTFVGLVGMIDPPRPEVVDAVKVATRAGIRTVMITGDHAITAEAIAREIGMLEDHRVVTGRDLDNMSDDELFEQVEHIGVYARVSPEDKMRIIKAWKRHGEIVAMTGDGVNDAPALKMADIGAAMGIVGTEVAKGAADMILTDDNFATVVTAVEEGRRIKDNIMKAVNYLLSCNVGELITLLVAVVFNLGVPLIPIHILWVNLVTDSLPALALGVDPAESDIMDRKPNRDAGLLNKSGLWRIGYQGVMVGCLTLFAFLYGSGKLWNPEGSEQMGQTMAFTVLAFSQLVHAYNIHSPRKSVFKTFFKNKWLVYATIANAIMMLAVLFVPFLRDIFQLIELDLHHWEVVIGLALLPLPIVELMKLFKLNGKVD</sequence>
<evidence type="ECO:0000256" key="17">
    <source>
        <dbReference type="ARBA" id="ARBA00048694"/>
    </source>
</evidence>
<dbReference type="GO" id="GO:0140352">
    <property type="term" value="P:export from cell"/>
    <property type="evidence" value="ECO:0007669"/>
    <property type="project" value="UniProtKB-ARBA"/>
</dbReference>
<dbReference type="GO" id="GO:0016887">
    <property type="term" value="F:ATP hydrolysis activity"/>
    <property type="evidence" value="ECO:0007669"/>
    <property type="project" value="InterPro"/>
</dbReference>
<dbReference type="Gene3D" id="3.40.50.1000">
    <property type="entry name" value="HAD superfamily/HAD-like"/>
    <property type="match status" value="1"/>
</dbReference>
<feature type="transmembrane region" description="Helical" evidence="18">
    <location>
        <begin position="734"/>
        <end position="755"/>
    </location>
</feature>
<dbReference type="InterPro" id="IPR036412">
    <property type="entry name" value="HAD-like_sf"/>
</dbReference>
<feature type="domain" description="Cation-transporting P-type ATPase N-terminal" evidence="19">
    <location>
        <begin position="5"/>
        <end position="77"/>
    </location>
</feature>
<dbReference type="InterPro" id="IPR059000">
    <property type="entry name" value="ATPase_P-type_domA"/>
</dbReference>
<evidence type="ECO:0000256" key="2">
    <source>
        <dbReference type="ARBA" id="ARBA00005675"/>
    </source>
</evidence>
<dbReference type="PRINTS" id="PR00119">
    <property type="entry name" value="CATATPASE"/>
</dbReference>
<keyword evidence="11" id="KW-0067">ATP-binding</keyword>
<name>A0A120JTS0_9FIRM</name>
<dbReference type="FunFam" id="3.40.50.1000:FF:000001">
    <property type="entry name" value="Phospholipid-transporting ATPase IC"/>
    <property type="match status" value="1"/>
</dbReference>
<evidence type="ECO:0000256" key="15">
    <source>
        <dbReference type="ARBA" id="ARBA00023065"/>
    </source>
</evidence>
<dbReference type="PRINTS" id="PR00120">
    <property type="entry name" value="HATPASE"/>
</dbReference>
<keyword evidence="7 18" id="KW-0812">Transmembrane</keyword>
<dbReference type="SUPFAM" id="SSF81665">
    <property type="entry name" value="Calcium ATPase, transmembrane domain M"/>
    <property type="match status" value="1"/>
</dbReference>
<dbReference type="FunFam" id="2.70.150.10:FF:000016">
    <property type="entry name" value="Calcium-transporting P-type ATPase putative"/>
    <property type="match status" value="1"/>
</dbReference>
<dbReference type="SFLD" id="SFLDF00027">
    <property type="entry name" value="p-type_atpase"/>
    <property type="match status" value="1"/>
</dbReference>
<dbReference type="RefSeq" id="WP_067632795.1">
    <property type="nucleotide sequence ID" value="NZ_CP013213.1"/>
</dbReference>
<dbReference type="InterPro" id="IPR023299">
    <property type="entry name" value="ATPase_P-typ_cyto_dom_N"/>
</dbReference>
<dbReference type="Gene3D" id="1.20.1110.10">
    <property type="entry name" value="Calcium-transporting ATPase, transmembrane domain"/>
    <property type="match status" value="2"/>
</dbReference>
<keyword evidence="10" id="KW-0106">Calcium</keyword>
<dbReference type="Pfam" id="PF00690">
    <property type="entry name" value="Cation_ATPase_N"/>
    <property type="match status" value="1"/>
</dbReference>
<dbReference type="GO" id="GO:0005388">
    <property type="term" value="F:P-type calcium transporter activity"/>
    <property type="evidence" value="ECO:0007669"/>
    <property type="project" value="UniProtKB-EC"/>
</dbReference>
<dbReference type="GO" id="GO:0005886">
    <property type="term" value="C:plasma membrane"/>
    <property type="evidence" value="ECO:0007669"/>
    <property type="project" value="UniProtKB-SubCell"/>
</dbReference>
<dbReference type="Pfam" id="PF13246">
    <property type="entry name" value="Cation_ATPase"/>
    <property type="match status" value="1"/>
</dbReference>
<evidence type="ECO:0000256" key="6">
    <source>
        <dbReference type="ARBA" id="ARBA00022568"/>
    </source>
</evidence>
<keyword evidence="6" id="KW-0109">Calcium transport</keyword>
<feature type="transmembrane region" description="Helical" evidence="18">
    <location>
        <begin position="57"/>
        <end position="75"/>
    </location>
</feature>
<feature type="transmembrane region" description="Helical" evidence="18">
    <location>
        <begin position="837"/>
        <end position="856"/>
    </location>
</feature>
<dbReference type="KEGG" id="erl:AOC36_06985"/>
<keyword evidence="15" id="KW-0406">Ion transport</keyword>
<feature type="transmembrane region" description="Helical" evidence="18">
    <location>
        <begin position="804"/>
        <end position="825"/>
    </location>
</feature>
<dbReference type="OrthoDB" id="9760364at2"/>
<dbReference type="Gene3D" id="2.70.150.10">
    <property type="entry name" value="Calcium-transporting ATPase, cytoplasmic transduction domain A"/>
    <property type="match status" value="1"/>
</dbReference>
<keyword evidence="14 18" id="KW-1133">Transmembrane helix</keyword>
<evidence type="ECO:0000256" key="5">
    <source>
        <dbReference type="ARBA" id="ARBA00022475"/>
    </source>
</evidence>
<evidence type="ECO:0000256" key="11">
    <source>
        <dbReference type="ARBA" id="ARBA00022840"/>
    </source>
</evidence>
<evidence type="ECO:0000313" key="21">
    <source>
        <dbReference type="Proteomes" id="UP000063781"/>
    </source>
</evidence>
<dbReference type="EMBL" id="CP013213">
    <property type="protein sequence ID" value="AMC93736.1"/>
    <property type="molecule type" value="Genomic_DNA"/>
</dbReference>
<dbReference type="InterPro" id="IPR044492">
    <property type="entry name" value="P_typ_ATPase_HD_dom"/>
</dbReference>
<evidence type="ECO:0000256" key="7">
    <source>
        <dbReference type="ARBA" id="ARBA00022692"/>
    </source>
</evidence>
<dbReference type="Pfam" id="PF00122">
    <property type="entry name" value="E1-E2_ATPase"/>
    <property type="match status" value="1"/>
</dbReference>
<dbReference type="Pfam" id="PF00689">
    <property type="entry name" value="Cation_ATPase_C"/>
    <property type="match status" value="1"/>
</dbReference>
<keyword evidence="16 18" id="KW-0472">Membrane</keyword>
<gene>
    <name evidence="20" type="ORF">AOC36_06985</name>
</gene>
<feature type="transmembrane region" description="Helical" evidence="18">
    <location>
        <begin position="246"/>
        <end position="263"/>
    </location>
</feature>
<keyword evidence="8" id="KW-0479">Metal-binding</keyword>
<dbReference type="InterPro" id="IPR004014">
    <property type="entry name" value="ATPase_P-typ_cation-transptr_N"/>
</dbReference>
<evidence type="ECO:0000256" key="4">
    <source>
        <dbReference type="ARBA" id="ARBA00022448"/>
    </source>
</evidence>
<keyword evidence="12" id="KW-0460">Magnesium</keyword>
<organism evidence="20 21">
    <name type="scientific">Erysipelothrix larvae</name>
    <dbReference type="NCBI Taxonomy" id="1514105"/>
    <lineage>
        <taxon>Bacteria</taxon>
        <taxon>Bacillati</taxon>
        <taxon>Bacillota</taxon>
        <taxon>Erysipelotrichia</taxon>
        <taxon>Erysipelotrichales</taxon>
        <taxon>Erysipelotrichaceae</taxon>
        <taxon>Erysipelothrix</taxon>
    </lineage>
</organism>
<dbReference type="PROSITE" id="PS00154">
    <property type="entry name" value="ATPASE_E1_E2"/>
    <property type="match status" value="1"/>
</dbReference>
<protein>
    <recommendedName>
        <fullName evidence="3">P-type Ca(2+) transporter</fullName>
        <ecNumber evidence="3">7.2.2.10</ecNumber>
    </recommendedName>
</protein>
<comment type="subcellular location">
    <subcellularLocation>
        <location evidence="1">Cell membrane</location>
        <topology evidence="1">Multi-pass membrane protein</topology>
    </subcellularLocation>
</comment>
<feature type="transmembrane region" description="Helical" evidence="18">
    <location>
        <begin position="767"/>
        <end position="783"/>
    </location>
</feature>
<feature type="transmembrane region" description="Helical" evidence="18">
    <location>
        <begin position="662"/>
        <end position="686"/>
    </location>
</feature>
<dbReference type="PANTHER" id="PTHR24093:SF506">
    <property type="entry name" value="CATION-TRANSPORTING ATPASE PMA1"/>
    <property type="match status" value="1"/>
</dbReference>
<evidence type="ECO:0000256" key="8">
    <source>
        <dbReference type="ARBA" id="ARBA00022723"/>
    </source>
</evidence>
<dbReference type="FunFam" id="3.40.50.1000:FF:000028">
    <property type="entry name" value="Calcium-transporting P-type ATPase, putative"/>
    <property type="match status" value="1"/>
</dbReference>
<dbReference type="InterPro" id="IPR008250">
    <property type="entry name" value="ATPase_P-typ_transduc_dom_A_sf"/>
</dbReference>
<dbReference type="PANTHER" id="PTHR24093">
    <property type="entry name" value="CATION TRANSPORTING ATPASE"/>
    <property type="match status" value="1"/>
</dbReference>
<dbReference type="Gene3D" id="3.40.1110.10">
    <property type="entry name" value="Calcium-transporting ATPase, cytoplasmic domain N"/>
    <property type="match status" value="1"/>
</dbReference>
<reference evidence="20 21" key="1">
    <citation type="submission" date="2015-10" db="EMBL/GenBank/DDBJ databases">
        <title>Erysipelothrix larvae sp. LV19 isolated from the larval gut of the rhinoceros beetle, Trypoxylus dichotomus.</title>
        <authorList>
            <person name="Lim S."/>
            <person name="Kim B.-C."/>
        </authorList>
    </citation>
    <scope>NUCLEOTIDE SEQUENCE [LARGE SCALE GENOMIC DNA]</scope>
    <source>
        <strain evidence="20 21">LV19</strain>
    </source>
</reference>
<dbReference type="SUPFAM" id="SSF56784">
    <property type="entry name" value="HAD-like"/>
    <property type="match status" value="1"/>
</dbReference>
<dbReference type="SFLD" id="SFLDS00003">
    <property type="entry name" value="Haloacid_Dehalogenase"/>
    <property type="match status" value="1"/>
</dbReference>
<dbReference type="SFLD" id="SFLDG00002">
    <property type="entry name" value="C1.7:_P-type_atpase_like"/>
    <property type="match status" value="1"/>
</dbReference>
<dbReference type="Proteomes" id="UP000063781">
    <property type="component" value="Chromosome"/>
</dbReference>
<dbReference type="InterPro" id="IPR023214">
    <property type="entry name" value="HAD_sf"/>
</dbReference>
<dbReference type="SUPFAM" id="SSF81653">
    <property type="entry name" value="Calcium ATPase, transduction domain A"/>
    <property type="match status" value="1"/>
</dbReference>
<accession>A0A120JTS0</accession>
<dbReference type="InterPro" id="IPR001757">
    <property type="entry name" value="P_typ_ATPase"/>
</dbReference>
<keyword evidence="13" id="KW-1278">Translocase</keyword>
<dbReference type="GO" id="GO:0046872">
    <property type="term" value="F:metal ion binding"/>
    <property type="evidence" value="ECO:0007669"/>
    <property type="project" value="UniProtKB-KW"/>
</dbReference>
<keyword evidence="4" id="KW-0813">Transport</keyword>
<dbReference type="EC" id="7.2.2.10" evidence="3"/>
<dbReference type="NCBIfam" id="TIGR01517">
    <property type="entry name" value="ATPase-IIB_Ca"/>
    <property type="match status" value="1"/>
</dbReference>
<dbReference type="InterPro" id="IPR018303">
    <property type="entry name" value="ATPase_P-typ_P_site"/>
</dbReference>
<dbReference type="STRING" id="1514105.AOC36_06985"/>
<dbReference type="NCBIfam" id="TIGR01494">
    <property type="entry name" value="ATPase_P-type"/>
    <property type="match status" value="3"/>
</dbReference>
<dbReference type="AlphaFoldDB" id="A0A120JTS0"/>
<keyword evidence="9" id="KW-0547">Nucleotide-binding</keyword>
<dbReference type="InterPro" id="IPR023298">
    <property type="entry name" value="ATPase_P-typ_TM_dom_sf"/>
</dbReference>
<evidence type="ECO:0000256" key="12">
    <source>
        <dbReference type="ARBA" id="ARBA00022842"/>
    </source>
</evidence>
<evidence type="ECO:0000256" key="16">
    <source>
        <dbReference type="ARBA" id="ARBA00023136"/>
    </source>
</evidence>
<proteinExistence type="inferred from homology"/>
<evidence type="ECO:0000256" key="10">
    <source>
        <dbReference type="ARBA" id="ARBA00022837"/>
    </source>
</evidence>
<feature type="transmembrane region" description="Helical" evidence="18">
    <location>
        <begin position="692"/>
        <end position="713"/>
    </location>
</feature>
<keyword evidence="5" id="KW-1003">Cell membrane</keyword>
<evidence type="ECO:0000256" key="3">
    <source>
        <dbReference type="ARBA" id="ARBA00012790"/>
    </source>
</evidence>
<dbReference type="SMART" id="SM00831">
    <property type="entry name" value="Cation_ATPase_N"/>
    <property type="match status" value="1"/>
</dbReference>
<comment type="catalytic activity">
    <reaction evidence="17">
        <text>Ca(2+)(in) + ATP + H2O = Ca(2+)(out) + ADP + phosphate + H(+)</text>
        <dbReference type="Rhea" id="RHEA:18105"/>
        <dbReference type="ChEBI" id="CHEBI:15377"/>
        <dbReference type="ChEBI" id="CHEBI:15378"/>
        <dbReference type="ChEBI" id="CHEBI:29108"/>
        <dbReference type="ChEBI" id="CHEBI:30616"/>
        <dbReference type="ChEBI" id="CHEBI:43474"/>
        <dbReference type="ChEBI" id="CHEBI:456216"/>
        <dbReference type="EC" id="7.2.2.10"/>
    </reaction>
</comment>